<dbReference type="PANTHER" id="PTHR11739:SF4">
    <property type="entry name" value="CITRATE SYNTHASE, PEROXISOMAL"/>
    <property type="match status" value="1"/>
</dbReference>
<evidence type="ECO:0000256" key="7">
    <source>
        <dbReference type="RuleBase" id="RU003406"/>
    </source>
</evidence>
<organism evidence="8 9">
    <name type="scientific">Spirochaeta lutea</name>
    <dbReference type="NCBI Taxonomy" id="1480694"/>
    <lineage>
        <taxon>Bacteria</taxon>
        <taxon>Pseudomonadati</taxon>
        <taxon>Spirochaetota</taxon>
        <taxon>Spirochaetia</taxon>
        <taxon>Spirochaetales</taxon>
        <taxon>Spirochaetaceae</taxon>
        <taxon>Spirochaeta</taxon>
    </lineage>
</organism>
<dbReference type="PANTHER" id="PTHR11739">
    <property type="entry name" value="CITRATE SYNTHASE"/>
    <property type="match status" value="1"/>
</dbReference>
<name>A0A098R2D9_9SPIO</name>
<evidence type="ECO:0000313" key="8">
    <source>
        <dbReference type="EMBL" id="KGE72852.1"/>
    </source>
</evidence>
<dbReference type="GO" id="GO:0005829">
    <property type="term" value="C:cytosol"/>
    <property type="evidence" value="ECO:0007669"/>
    <property type="project" value="TreeGrafter"/>
</dbReference>
<dbReference type="eggNOG" id="COG0372">
    <property type="taxonomic scope" value="Bacteria"/>
</dbReference>
<dbReference type="InterPro" id="IPR002020">
    <property type="entry name" value="Citrate_synthase"/>
</dbReference>
<comment type="catalytic activity">
    <reaction evidence="4">
        <text>oxaloacetate + acetyl-CoA + H2O = citrate + CoA + H(+)</text>
        <dbReference type="Rhea" id="RHEA:16845"/>
        <dbReference type="ChEBI" id="CHEBI:15377"/>
        <dbReference type="ChEBI" id="CHEBI:15378"/>
        <dbReference type="ChEBI" id="CHEBI:16452"/>
        <dbReference type="ChEBI" id="CHEBI:16947"/>
        <dbReference type="ChEBI" id="CHEBI:57287"/>
        <dbReference type="ChEBI" id="CHEBI:57288"/>
        <dbReference type="EC" id="2.3.3.16"/>
    </reaction>
</comment>
<dbReference type="UniPathway" id="UPA00223"/>
<evidence type="ECO:0000256" key="3">
    <source>
        <dbReference type="ARBA" id="ARBA00022679"/>
    </source>
</evidence>
<dbReference type="STRING" id="1480694.DC28_05655"/>
<dbReference type="GO" id="GO:0005975">
    <property type="term" value="P:carbohydrate metabolic process"/>
    <property type="evidence" value="ECO:0007669"/>
    <property type="project" value="TreeGrafter"/>
</dbReference>
<gene>
    <name evidence="8" type="ORF">DC28_05655</name>
</gene>
<evidence type="ECO:0000256" key="5">
    <source>
        <dbReference type="PIRNR" id="PIRNR001369"/>
    </source>
</evidence>
<dbReference type="PRINTS" id="PR00143">
    <property type="entry name" value="CITRTSNTHASE"/>
</dbReference>
<dbReference type="EMBL" id="JNUP01000047">
    <property type="protein sequence ID" value="KGE72852.1"/>
    <property type="molecule type" value="Genomic_DNA"/>
</dbReference>
<dbReference type="GO" id="GO:0006099">
    <property type="term" value="P:tricarboxylic acid cycle"/>
    <property type="evidence" value="ECO:0007669"/>
    <property type="project" value="UniProtKB-UniPathway"/>
</dbReference>
<dbReference type="PIRSF" id="PIRSF001369">
    <property type="entry name" value="Citrate_synth"/>
    <property type="match status" value="1"/>
</dbReference>
<comment type="pathway">
    <text evidence="1">Carbohydrate metabolism; tricarboxylic acid cycle; isocitrate from oxaloacetate: step 1/2.</text>
</comment>
<dbReference type="CDD" id="cd06118">
    <property type="entry name" value="citrate_synt_like_1"/>
    <property type="match status" value="1"/>
</dbReference>
<dbReference type="Gene3D" id="1.10.230.10">
    <property type="entry name" value="Cytochrome P450-Terp, domain 2"/>
    <property type="match status" value="1"/>
</dbReference>
<comment type="caution">
    <text evidence="8">The sequence shown here is derived from an EMBL/GenBank/DDBJ whole genome shotgun (WGS) entry which is preliminary data.</text>
</comment>
<keyword evidence="9" id="KW-1185">Reference proteome</keyword>
<dbReference type="InterPro" id="IPR016142">
    <property type="entry name" value="Citrate_synth-like_lrg_a-sub"/>
</dbReference>
<evidence type="ECO:0000256" key="2">
    <source>
        <dbReference type="ARBA" id="ARBA00010566"/>
    </source>
</evidence>
<dbReference type="Pfam" id="PF00285">
    <property type="entry name" value="Citrate_synt"/>
    <property type="match status" value="1"/>
</dbReference>
<protein>
    <recommendedName>
        <fullName evidence="5">Citrate synthase</fullName>
    </recommendedName>
</protein>
<feature type="active site" evidence="6">
    <location>
        <position position="396"/>
    </location>
</feature>
<dbReference type="InterPro" id="IPR024176">
    <property type="entry name" value="Citrate_synthase_bac-typ"/>
</dbReference>
<dbReference type="Gene3D" id="1.10.580.10">
    <property type="entry name" value="Citrate Synthase, domain 1"/>
    <property type="match status" value="1"/>
</dbReference>
<keyword evidence="3 5" id="KW-0808">Transferase</keyword>
<sequence length="460" mass="51261">MDVTAIIEEAKARALAETKDEPTPTPTTTVEWPLTCTVGPGLEGAIACETKVGYVNGQKGWLVYRGYNIFDLCAYSSFEEVSYLLLHGSLPSPAELEAFNQKLSTYRDISQTLRLLMNFPVEQISPMAALRLGINLMRQKQTFRDYEGALSDQAPIASDEDSIPMETLPKGDREAIYQFDKPHFIAPMDTASDLGSSTELESCYRLISGVAVLTAAIVRIRQGKLPIEPRRDLSHAANFLYMVTGEVPDDLQTRIMDVNLILHADHGMNASTFSSMVVASTLSDIYFSIGAGVAALSGPLHGGANEEVIKVLQEIGSPDRVELWFDRARKEKRKIPGFGHRVYKAYDPRARILGPLAEALAQQNPKMTLLMKTAKKLERTVVESLGKEKKIFPNVDFYSGLVYKALNLPSSIFTPIFAMSRVSGWTSRIIEYLEHNRIFRPRAIYTGDFYEDFPRQGDSK</sequence>
<dbReference type="InterPro" id="IPR016143">
    <property type="entry name" value="Citrate_synth-like_sm_a-sub"/>
</dbReference>
<accession>A0A098R2D9</accession>
<evidence type="ECO:0000256" key="4">
    <source>
        <dbReference type="ARBA" id="ARBA00049288"/>
    </source>
</evidence>
<dbReference type="SUPFAM" id="SSF48256">
    <property type="entry name" value="Citrate synthase"/>
    <property type="match status" value="1"/>
</dbReference>
<comment type="similarity">
    <text evidence="2 5 7">Belongs to the citrate synthase family.</text>
</comment>
<dbReference type="InterPro" id="IPR036969">
    <property type="entry name" value="Citrate_synthase_sf"/>
</dbReference>
<dbReference type="AlphaFoldDB" id="A0A098R2D9"/>
<reference evidence="8 9" key="1">
    <citation type="submission" date="2014-05" db="EMBL/GenBank/DDBJ databases">
        <title>De novo Genome Sequence of Spirocheata sp.</title>
        <authorList>
            <person name="Shivani Y."/>
            <person name="Subhash Y."/>
            <person name="Tushar L."/>
            <person name="Sasikala C."/>
            <person name="Ramana C.V."/>
        </authorList>
    </citation>
    <scope>NUCLEOTIDE SEQUENCE [LARGE SCALE GENOMIC DNA]</scope>
    <source>
        <strain evidence="8 9">JC230</strain>
    </source>
</reference>
<proteinExistence type="inferred from homology"/>
<dbReference type="Proteomes" id="UP000029692">
    <property type="component" value="Unassembled WGS sequence"/>
</dbReference>
<dbReference type="InterPro" id="IPR019810">
    <property type="entry name" value="Citrate_synthase_AS"/>
</dbReference>
<dbReference type="GO" id="GO:0036440">
    <property type="term" value="F:citrate synthase activity"/>
    <property type="evidence" value="ECO:0007669"/>
    <property type="project" value="UniProtKB-EC"/>
</dbReference>
<evidence type="ECO:0000313" key="9">
    <source>
        <dbReference type="Proteomes" id="UP000029692"/>
    </source>
</evidence>
<evidence type="ECO:0000256" key="1">
    <source>
        <dbReference type="ARBA" id="ARBA00004751"/>
    </source>
</evidence>
<dbReference type="PROSITE" id="PS00480">
    <property type="entry name" value="CITRATE_SYNTHASE"/>
    <property type="match status" value="1"/>
</dbReference>
<feature type="active site" evidence="6">
    <location>
        <position position="340"/>
    </location>
</feature>
<evidence type="ECO:0000256" key="6">
    <source>
        <dbReference type="PIRSR" id="PIRSR001369-1"/>
    </source>
</evidence>